<evidence type="ECO:0000313" key="5">
    <source>
        <dbReference type="EMBL" id="TQN47296.1"/>
    </source>
</evidence>
<comment type="caution">
    <text evidence="5">The sequence shown here is derived from an EMBL/GenBank/DDBJ whole genome shotgun (WGS) entry which is preliminary data.</text>
</comment>
<proteinExistence type="predicted"/>
<keyword evidence="1 5" id="KW-0808">Transferase</keyword>
<dbReference type="EMBL" id="VFQF01000001">
    <property type="protein sequence ID" value="TQN47296.1"/>
    <property type="molecule type" value="Genomic_DNA"/>
</dbReference>
<dbReference type="Pfam" id="PF00583">
    <property type="entry name" value="Acetyltransf_1"/>
    <property type="match status" value="1"/>
</dbReference>
<feature type="compositionally biased region" description="Basic and acidic residues" evidence="3">
    <location>
        <begin position="1"/>
        <end position="32"/>
    </location>
</feature>
<keyword evidence="2 5" id="KW-0012">Acyltransferase</keyword>
<protein>
    <submittedName>
        <fullName evidence="5">L-amino acid N-acyltransferase YncA</fullName>
    </submittedName>
</protein>
<organism evidence="5 6">
    <name type="scientific">Humibacillus xanthopallidus</name>
    <dbReference type="NCBI Taxonomy" id="412689"/>
    <lineage>
        <taxon>Bacteria</taxon>
        <taxon>Bacillati</taxon>
        <taxon>Actinomycetota</taxon>
        <taxon>Actinomycetes</taxon>
        <taxon>Micrococcales</taxon>
        <taxon>Intrasporangiaceae</taxon>
        <taxon>Humibacillus</taxon>
    </lineage>
</organism>
<dbReference type="OrthoDB" id="5243635at2"/>
<dbReference type="InterPro" id="IPR000182">
    <property type="entry name" value="GNAT_dom"/>
</dbReference>
<dbReference type="InterPro" id="IPR016181">
    <property type="entry name" value="Acyl_CoA_acyltransferase"/>
</dbReference>
<gene>
    <name evidence="5" type="ORF">FHX52_0389</name>
</gene>
<dbReference type="GO" id="GO:0016747">
    <property type="term" value="F:acyltransferase activity, transferring groups other than amino-acyl groups"/>
    <property type="evidence" value="ECO:0007669"/>
    <property type="project" value="InterPro"/>
</dbReference>
<reference evidence="5 6" key="1">
    <citation type="submission" date="2019-06" db="EMBL/GenBank/DDBJ databases">
        <title>Sequencing the genomes of 1000 actinobacteria strains.</title>
        <authorList>
            <person name="Klenk H.-P."/>
        </authorList>
    </citation>
    <scope>NUCLEOTIDE SEQUENCE [LARGE SCALE GENOMIC DNA]</scope>
    <source>
        <strain evidence="5 6">DSM 21776</strain>
    </source>
</reference>
<feature type="region of interest" description="Disordered" evidence="3">
    <location>
        <begin position="1"/>
        <end position="34"/>
    </location>
</feature>
<dbReference type="CDD" id="cd04301">
    <property type="entry name" value="NAT_SF"/>
    <property type="match status" value="1"/>
</dbReference>
<dbReference type="Gene3D" id="3.40.630.30">
    <property type="match status" value="1"/>
</dbReference>
<evidence type="ECO:0000256" key="3">
    <source>
        <dbReference type="SAM" id="MobiDB-lite"/>
    </source>
</evidence>
<accession>A0A543PTB1</accession>
<feature type="domain" description="N-acetyltransferase" evidence="4">
    <location>
        <begin position="58"/>
        <end position="208"/>
    </location>
</feature>
<dbReference type="PANTHER" id="PTHR43877:SF1">
    <property type="entry name" value="ACETYLTRANSFERASE"/>
    <property type="match status" value="1"/>
</dbReference>
<dbReference type="SUPFAM" id="SSF55729">
    <property type="entry name" value="Acyl-CoA N-acyltransferases (Nat)"/>
    <property type="match status" value="1"/>
</dbReference>
<dbReference type="AlphaFoldDB" id="A0A543PTB1"/>
<dbReference type="InterPro" id="IPR050832">
    <property type="entry name" value="Bact_Acetyltransf"/>
</dbReference>
<dbReference type="RefSeq" id="WP_141819442.1">
    <property type="nucleotide sequence ID" value="NZ_BAAAQC010000005.1"/>
</dbReference>
<evidence type="ECO:0000313" key="6">
    <source>
        <dbReference type="Proteomes" id="UP000320085"/>
    </source>
</evidence>
<dbReference type="PROSITE" id="PS51186">
    <property type="entry name" value="GNAT"/>
    <property type="match status" value="1"/>
</dbReference>
<name>A0A543PTB1_9MICO</name>
<evidence type="ECO:0000256" key="1">
    <source>
        <dbReference type="ARBA" id="ARBA00022679"/>
    </source>
</evidence>
<dbReference type="PANTHER" id="PTHR43877">
    <property type="entry name" value="AMINOALKYLPHOSPHONATE N-ACETYLTRANSFERASE-RELATED-RELATED"/>
    <property type="match status" value="1"/>
</dbReference>
<dbReference type="Proteomes" id="UP000320085">
    <property type="component" value="Unassembled WGS sequence"/>
</dbReference>
<evidence type="ECO:0000259" key="4">
    <source>
        <dbReference type="PROSITE" id="PS51186"/>
    </source>
</evidence>
<sequence>MAHDEQTPPPQDHSHEHGHGHEHGHSHDHGSERGPVADASVRVARVSDAPAVGLVQAVVYREAYAGTLRDEVLARFEPRVFTSAWRESLTNAPSRDHLLLVACAGEQVVGLAAVGPSSDPDGEETAELLVLAVHPEARRQGHGSRLLHAAVDTARGRDRHVLAAWVLATDDHTRAFLTAAGLETDGAHRERVVDAEGTTAREVRLSAGLAPEAE</sequence>
<evidence type="ECO:0000256" key="2">
    <source>
        <dbReference type="ARBA" id="ARBA00023315"/>
    </source>
</evidence>